<protein>
    <submittedName>
        <fullName evidence="2">Uncharacterized protein</fullName>
    </submittedName>
</protein>
<feature type="region of interest" description="Disordered" evidence="1">
    <location>
        <begin position="1"/>
        <end position="23"/>
    </location>
</feature>
<name>A0A1F5YDM8_9BACT</name>
<accession>A0A1F5YDM8</accession>
<feature type="compositionally biased region" description="Gly residues" evidence="1">
    <location>
        <begin position="10"/>
        <end position="19"/>
    </location>
</feature>
<evidence type="ECO:0000313" key="2">
    <source>
        <dbReference type="EMBL" id="OGF98288.1"/>
    </source>
</evidence>
<evidence type="ECO:0000313" key="3">
    <source>
        <dbReference type="Proteomes" id="UP000176992"/>
    </source>
</evidence>
<organism evidence="2 3">
    <name type="scientific">Candidatus Glassbacteria bacterium GWA2_58_10</name>
    <dbReference type="NCBI Taxonomy" id="1817865"/>
    <lineage>
        <taxon>Bacteria</taxon>
        <taxon>Candidatus Glassiibacteriota</taxon>
    </lineage>
</organism>
<dbReference type="EMBL" id="MFIV01000133">
    <property type="protein sequence ID" value="OGF98288.1"/>
    <property type="molecule type" value="Genomic_DNA"/>
</dbReference>
<proteinExistence type="predicted"/>
<evidence type="ECO:0000256" key="1">
    <source>
        <dbReference type="SAM" id="MobiDB-lite"/>
    </source>
</evidence>
<dbReference type="Proteomes" id="UP000176992">
    <property type="component" value="Unassembled WGS sequence"/>
</dbReference>
<gene>
    <name evidence="2" type="ORF">A2Z86_12495</name>
</gene>
<dbReference type="AlphaFoldDB" id="A0A1F5YDM8"/>
<comment type="caution">
    <text evidence="2">The sequence shown here is derived from an EMBL/GenBank/DDBJ whole genome shotgun (WGS) entry which is preliminary data.</text>
</comment>
<reference evidence="2 3" key="1">
    <citation type="journal article" date="2016" name="Nat. Commun.">
        <title>Thousands of microbial genomes shed light on interconnected biogeochemical processes in an aquifer system.</title>
        <authorList>
            <person name="Anantharaman K."/>
            <person name="Brown C.T."/>
            <person name="Hug L.A."/>
            <person name="Sharon I."/>
            <person name="Castelle C.J."/>
            <person name="Probst A.J."/>
            <person name="Thomas B.C."/>
            <person name="Singh A."/>
            <person name="Wilkins M.J."/>
            <person name="Karaoz U."/>
            <person name="Brodie E.L."/>
            <person name="Williams K.H."/>
            <person name="Hubbard S.S."/>
            <person name="Banfield J.F."/>
        </authorList>
    </citation>
    <scope>NUCLEOTIDE SEQUENCE [LARGE SCALE GENOMIC DNA]</scope>
</reference>
<sequence length="60" mass="6204">MGGMSIFSAGGCGSAGRGTGRPSRVRVRTAWQVAIISLGVNSGVWVVAPNRENPPSGFWT</sequence>